<keyword evidence="4" id="KW-1185">Reference proteome</keyword>
<feature type="compositionally biased region" description="Low complexity" evidence="1">
    <location>
        <begin position="354"/>
        <end position="373"/>
    </location>
</feature>
<feature type="region of interest" description="Disordered" evidence="1">
    <location>
        <begin position="353"/>
        <end position="382"/>
    </location>
</feature>
<dbReference type="EMBL" id="JANBQD010000127">
    <property type="protein sequence ID" value="KAJ1987468.1"/>
    <property type="molecule type" value="Genomic_DNA"/>
</dbReference>
<keyword evidence="2" id="KW-1133">Transmembrane helix</keyword>
<evidence type="ECO:0000313" key="3">
    <source>
        <dbReference type="EMBL" id="KAJ1987468.1"/>
    </source>
</evidence>
<dbReference type="InterPro" id="IPR051333">
    <property type="entry name" value="CLIP_Serine_Protease"/>
</dbReference>
<dbReference type="InterPro" id="IPR009003">
    <property type="entry name" value="Peptidase_S1_PA"/>
</dbReference>
<feature type="compositionally biased region" description="Low complexity" evidence="1">
    <location>
        <begin position="778"/>
        <end position="833"/>
    </location>
</feature>
<gene>
    <name evidence="3" type="ORF">EDC05_005829</name>
</gene>
<dbReference type="PANTHER" id="PTHR24260">
    <property type="match status" value="1"/>
</dbReference>
<proteinExistence type="predicted"/>
<dbReference type="Gene3D" id="2.40.10.10">
    <property type="entry name" value="Trypsin-like serine proteases"/>
    <property type="match status" value="3"/>
</dbReference>
<dbReference type="InterPro" id="IPR043504">
    <property type="entry name" value="Peptidase_S1_PA_chymotrypsin"/>
</dbReference>
<organism evidence="3 4">
    <name type="scientific">Coemansia umbellata</name>
    <dbReference type="NCBI Taxonomy" id="1424467"/>
    <lineage>
        <taxon>Eukaryota</taxon>
        <taxon>Fungi</taxon>
        <taxon>Fungi incertae sedis</taxon>
        <taxon>Zoopagomycota</taxon>
        <taxon>Kickxellomycotina</taxon>
        <taxon>Kickxellomycetes</taxon>
        <taxon>Kickxellales</taxon>
        <taxon>Kickxellaceae</taxon>
        <taxon>Coemansia</taxon>
    </lineage>
</organism>
<dbReference type="SUPFAM" id="SSF50494">
    <property type="entry name" value="Trypsin-like serine proteases"/>
    <property type="match status" value="2"/>
</dbReference>
<keyword evidence="2" id="KW-0812">Transmembrane</keyword>
<name>A0ABQ8PEI0_9FUNG</name>
<protein>
    <recommendedName>
        <fullName evidence="5">Peptidase S1 domain-containing protein</fullName>
    </recommendedName>
</protein>
<evidence type="ECO:0008006" key="5">
    <source>
        <dbReference type="Google" id="ProtNLM"/>
    </source>
</evidence>
<feature type="compositionally biased region" description="Low complexity" evidence="1">
    <location>
        <begin position="301"/>
        <end position="316"/>
    </location>
</feature>
<sequence>MLVKNGLETTCEFALIDNRAAFVSASCFDFSNGQLDTSTTYEIYFDQSKGYTPSKTSITKIHIHPSFDINSLANDVAIVEYNFTDQGNWVNYIAVYSEEWTDTLYVRRVLSDASSQSWRSPVFKVYDSNKSNCTSVSTIFGNNFSDMRCQNIQINSPWNSNCPLPYGTVYGVLSDTLAIAGLHSYSFMLSGDYCTGARGLYYYTLLMHYIEWGESIIGRQISQLVEDTNGFAGVAQSPSYSMKDASSYNPTGKYLFNSNVRTIALWNPNAAISSSTASSATSSANQPQSTSRSNTSDGHSSENSNGGDNASNSSDGNDSDDDSDNDNSGNSNDIIDGTISFINPADYTSIFTNPSDSIDPSSITTDSEDSSSIATGMDESGRNTMDGAAFNGLSKNAVIAIAVSVPIAFIIIAVAAFLLYKKWKSKRRVSGKWLPIYPKRQDTARSDIVEEIAGTVENDILPHYSDIEDTIRNSTLGEDRTHFVQTLVVAASLYKKDLTTADILNFRGAVLVKNGLETTCEFALIDNRAAFAPASCFDFSNGQLDTSTTYEIYFDQSKGYTPSKTSITKIHIHPSFDINSLANDVAIVEYNFTDQGNWVNYIAVYSEEWITTLYVSRVLSDASKQSWSLPYFKELNINALNCSAVSPLFANNPMDMRCHDLQKNGPWAKDCPLPYGAIYGVLSDTMAIAGLHSFTFMAASNYCTGARGLYYYTLLMHYIEWGESIIGRQISQLVEDTNGFAGVAQSPSYSMAGANPFNPAGKYLFTSDIRTPKLWNPNAAISNSAAPNSSSTASQPQTTSPSNSSIGSDNNGSIGSSSSNSGTGNNNSSSGNNDDGGDDSDNEESIVGIISNSVNFINPADHTSLFSNPPDNSDFNFLESATNSEIVSTGFEKPNHDTAEGIKQNGLSNTATIAIAISIPAAFIILAIIGFVLYRNCKRGSRADGKWMNAYFRRESNIRDIVGEIGGASDQDLPNYDELDYSARSSTFGITRPPHMYLGSRFSVDKADF</sequence>
<feature type="transmembrane region" description="Helical" evidence="2">
    <location>
        <begin position="397"/>
        <end position="420"/>
    </location>
</feature>
<evidence type="ECO:0000256" key="2">
    <source>
        <dbReference type="SAM" id="Phobius"/>
    </source>
</evidence>
<evidence type="ECO:0000256" key="1">
    <source>
        <dbReference type="SAM" id="MobiDB-lite"/>
    </source>
</evidence>
<evidence type="ECO:0000313" key="4">
    <source>
        <dbReference type="Proteomes" id="UP001151295"/>
    </source>
</evidence>
<dbReference type="PANTHER" id="PTHR24260:SF136">
    <property type="entry name" value="GH08193P-RELATED"/>
    <property type="match status" value="1"/>
</dbReference>
<feature type="region of interest" description="Disordered" evidence="1">
    <location>
        <begin position="277"/>
        <end position="336"/>
    </location>
</feature>
<feature type="region of interest" description="Disordered" evidence="1">
    <location>
        <begin position="778"/>
        <end position="844"/>
    </location>
</feature>
<feature type="compositionally biased region" description="Acidic residues" evidence="1">
    <location>
        <begin position="835"/>
        <end position="844"/>
    </location>
</feature>
<feature type="compositionally biased region" description="Low complexity" evidence="1">
    <location>
        <begin position="277"/>
        <end position="291"/>
    </location>
</feature>
<comment type="caution">
    <text evidence="3">The sequence shown here is derived from an EMBL/GenBank/DDBJ whole genome shotgun (WGS) entry which is preliminary data.</text>
</comment>
<dbReference type="Proteomes" id="UP001151295">
    <property type="component" value="Unassembled WGS sequence"/>
</dbReference>
<feature type="transmembrane region" description="Helical" evidence="2">
    <location>
        <begin position="913"/>
        <end position="934"/>
    </location>
</feature>
<keyword evidence="2" id="KW-0472">Membrane</keyword>
<reference evidence="3" key="1">
    <citation type="submission" date="2022-07" db="EMBL/GenBank/DDBJ databases">
        <title>Phylogenomic reconstructions and comparative analyses of Kickxellomycotina fungi.</title>
        <authorList>
            <person name="Reynolds N.K."/>
            <person name="Stajich J.E."/>
            <person name="Barry K."/>
            <person name="Grigoriev I.V."/>
            <person name="Crous P."/>
            <person name="Smith M.E."/>
        </authorList>
    </citation>
    <scope>NUCLEOTIDE SEQUENCE</scope>
    <source>
        <strain evidence="3">BCRC 34882</strain>
    </source>
</reference>
<accession>A0ABQ8PEI0</accession>